<dbReference type="InterPro" id="IPR000307">
    <property type="entry name" value="Ribosomal_bS16"/>
</dbReference>
<keyword evidence="1 3" id="KW-0689">Ribosomal protein</keyword>
<keyword evidence="6" id="KW-1185">Reference proteome</keyword>
<sequence>MVKLRLTRGGKRFSAFYRLVAVDARQARDGQFIENLGTYDPHKKDLFVKEDRIVDWLAKGAQPTQTFKNLLKSKKLWEKLQATKNTKPKAEKAEQPAKVAKAKPKAEKAAKPATKASAKPKTEKAAKPAAKKTTSTTAKKPAVKKAEKPAKK</sequence>
<dbReference type="PANTHER" id="PTHR12919:SF20">
    <property type="entry name" value="SMALL RIBOSOMAL SUBUNIT PROTEIN BS16M"/>
    <property type="match status" value="1"/>
</dbReference>
<dbReference type="EMBL" id="CP101808">
    <property type="protein sequence ID" value="UUD37022.1"/>
    <property type="molecule type" value="Genomic_DNA"/>
</dbReference>
<feature type="region of interest" description="Disordered" evidence="4">
    <location>
        <begin position="81"/>
        <end position="152"/>
    </location>
</feature>
<dbReference type="PANTHER" id="PTHR12919">
    <property type="entry name" value="30S RIBOSOMAL PROTEIN S16"/>
    <property type="match status" value="1"/>
</dbReference>
<evidence type="ECO:0000313" key="5">
    <source>
        <dbReference type="EMBL" id="UUD37022.1"/>
    </source>
</evidence>
<comment type="similarity">
    <text evidence="3">Belongs to the bacterial ribosomal protein bS16 family.</text>
</comment>
<evidence type="ECO:0000313" key="6">
    <source>
        <dbReference type="Proteomes" id="UP001059576"/>
    </source>
</evidence>
<gene>
    <name evidence="3 5" type="primary">rpsP</name>
    <name evidence="5" type="ORF">NPA09_00385</name>
</gene>
<accession>A0ABY5J191</accession>
<dbReference type="Proteomes" id="UP001059576">
    <property type="component" value="Chromosome"/>
</dbReference>
<dbReference type="HAMAP" id="MF_00385">
    <property type="entry name" value="Ribosomal_bS16"/>
    <property type="match status" value="1"/>
</dbReference>
<evidence type="ECO:0000256" key="2">
    <source>
        <dbReference type="ARBA" id="ARBA00023274"/>
    </source>
</evidence>
<evidence type="ECO:0000256" key="4">
    <source>
        <dbReference type="SAM" id="MobiDB-lite"/>
    </source>
</evidence>
<organism evidence="5 6">
    <name type="scientific">Mycoplasmopsis equigenitalium</name>
    <dbReference type="NCBI Taxonomy" id="114883"/>
    <lineage>
        <taxon>Bacteria</taxon>
        <taxon>Bacillati</taxon>
        <taxon>Mycoplasmatota</taxon>
        <taxon>Mycoplasmoidales</taxon>
        <taxon>Metamycoplasmataceae</taxon>
        <taxon>Mycoplasmopsis</taxon>
    </lineage>
</organism>
<reference evidence="5" key="1">
    <citation type="submission" date="2022-07" db="EMBL/GenBank/DDBJ databases">
        <title>Complete genome of Mycoplasma equigenitalium type strain T37.</title>
        <authorList>
            <person name="Spergser J."/>
        </authorList>
    </citation>
    <scope>NUCLEOTIDE SEQUENCE</scope>
    <source>
        <strain evidence="5">T37</strain>
    </source>
</reference>
<dbReference type="RefSeq" id="WP_129722495.1">
    <property type="nucleotide sequence ID" value="NZ_CP101808.1"/>
</dbReference>
<evidence type="ECO:0000256" key="3">
    <source>
        <dbReference type="HAMAP-Rule" id="MF_00385"/>
    </source>
</evidence>
<dbReference type="InterPro" id="IPR023803">
    <property type="entry name" value="Ribosomal_bS16_dom_sf"/>
</dbReference>
<dbReference type="Pfam" id="PF00886">
    <property type="entry name" value="Ribosomal_S16"/>
    <property type="match status" value="1"/>
</dbReference>
<dbReference type="Gene3D" id="3.30.1320.10">
    <property type="match status" value="1"/>
</dbReference>
<dbReference type="InterPro" id="IPR020592">
    <property type="entry name" value="Ribosomal_bS16_CS"/>
</dbReference>
<dbReference type="GO" id="GO:0005840">
    <property type="term" value="C:ribosome"/>
    <property type="evidence" value="ECO:0007669"/>
    <property type="project" value="UniProtKB-KW"/>
</dbReference>
<proteinExistence type="inferred from homology"/>
<name>A0ABY5J191_9BACT</name>
<dbReference type="NCBIfam" id="TIGR00002">
    <property type="entry name" value="S16"/>
    <property type="match status" value="1"/>
</dbReference>
<dbReference type="SUPFAM" id="SSF54565">
    <property type="entry name" value="Ribosomal protein S16"/>
    <property type="match status" value="1"/>
</dbReference>
<keyword evidence="2 3" id="KW-0687">Ribonucleoprotein</keyword>
<protein>
    <recommendedName>
        <fullName evidence="3">Small ribosomal subunit protein bS16</fullName>
    </recommendedName>
</protein>
<feature type="compositionally biased region" description="Low complexity" evidence="4">
    <location>
        <begin position="127"/>
        <end position="140"/>
    </location>
</feature>
<dbReference type="PROSITE" id="PS00732">
    <property type="entry name" value="RIBOSOMAL_S16"/>
    <property type="match status" value="1"/>
</dbReference>
<evidence type="ECO:0000256" key="1">
    <source>
        <dbReference type="ARBA" id="ARBA00022980"/>
    </source>
</evidence>